<keyword evidence="1" id="KW-0067">ATP-binding</keyword>
<gene>
    <name evidence="3" type="ORF">JYP53_04400</name>
</gene>
<feature type="domain" description="ATP-grasp" evidence="2">
    <location>
        <begin position="481"/>
        <end position="681"/>
    </location>
</feature>
<dbReference type="InterPro" id="IPR016102">
    <property type="entry name" value="Succinyl-CoA_synth-like"/>
</dbReference>
<reference evidence="3 4" key="1">
    <citation type="submission" date="2021-02" db="EMBL/GenBank/DDBJ databases">
        <title>PHA producing bacteria isolated from coastal sediment in Guangdong, Shenzhen.</title>
        <authorList>
            <person name="Zheng W."/>
            <person name="Yu S."/>
            <person name="Huang Y."/>
        </authorList>
    </citation>
    <scope>NUCLEOTIDE SEQUENCE [LARGE SCALE GENOMIC DNA]</scope>
    <source>
        <strain evidence="3 4">TN21-5</strain>
    </source>
</reference>
<dbReference type="SUPFAM" id="SSF52210">
    <property type="entry name" value="Succinyl-CoA synthetase domains"/>
    <property type="match status" value="2"/>
</dbReference>
<sequence length="700" mass="75136">MLSARFLNPKSIAVFGGREARKVIEQCEAVGFTGEIWPVHPKHSEISGRKTYRSVADLPASPDAAYIAVNRNLSIQIVGELAAREAGGVVCYATGFSESGEEGKELEQQLLTAAGNMPLLGPNCYGFLNYIQGAMMWPDQQGGRKVDRGVALITMSSNIAFNLTMQRRGLPISYLVSLGNRLKFDLQDAITTFAQRDEVTAIGLYVEGITNPRAFQEAAEVARQFGKPIVALKSGHSEVASKVVMSHTAALSGSDELINALFERSGVARVNSLETLIEALKLLHIHGPLRGARIGAMSTSGGDMTILADAISETALTLAPLSDSGEIALKQVVHERMTVGNPLDYQLFDWGNQERLQATYEAFLNDGFDLTISMLDLPREDRCDASDWQSAELAFIEASKNSQYPTAVMSTVSDNLPEALALRLIDREIVPLNGIQAAVPAIEAVARVGRLWARTAPTELILPSVKTCFSGERIVDEASAKKALAKHGLAIPPSRIVNTEEEGIAAAEALGYPVVIKALGIAHKTDVGGVRLNLTKPQSVAKAVSEMKLLSRDVLVEKMVTGAVTELIIGVNRDEQFGLHLVVGAGGVMVELLKDSHPLLLPTSRSEIEAALRSLKTSSLLFGFRGREEADLEAVIDAVMAIAAYAQEHASSLIELDVNPLMVLPRGQGVVAADALIRLAPELPHAEQGVHEIADQEPAS</sequence>
<dbReference type="PROSITE" id="PS50975">
    <property type="entry name" value="ATP_GRASP"/>
    <property type="match status" value="1"/>
</dbReference>
<keyword evidence="3" id="KW-0436">Ligase</keyword>
<dbReference type="InterPro" id="IPR003781">
    <property type="entry name" value="CoA-bd"/>
</dbReference>
<comment type="caution">
    <text evidence="3">The sequence shown here is derived from an EMBL/GenBank/DDBJ whole genome shotgun (WGS) entry which is preliminary data.</text>
</comment>
<dbReference type="Pfam" id="PF13380">
    <property type="entry name" value="CoA_binding_2"/>
    <property type="match status" value="1"/>
</dbReference>
<dbReference type="Gene3D" id="3.30.1490.20">
    <property type="entry name" value="ATP-grasp fold, A domain"/>
    <property type="match status" value="1"/>
</dbReference>
<dbReference type="InterPro" id="IPR011761">
    <property type="entry name" value="ATP-grasp"/>
</dbReference>
<dbReference type="RefSeq" id="WP_206556832.1">
    <property type="nucleotide sequence ID" value="NZ_JAFKDB010000008.1"/>
</dbReference>
<dbReference type="InterPro" id="IPR036291">
    <property type="entry name" value="NAD(P)-bd_dom_sf"/>
</dbReference>
<protein>
    <submittedName>
        <fullName evidence="3">Acetate--CoA ligase family protein</fullName>
    </submittedName>
</protein>
<dbReference type="GO" id="GO:0016874">
    <property type="term" value="F:ligase activity"/>
    <property type="evidence" value="ECO:0007669"/>
    <property type="project" value="UniProtKB-KW"/>
</dbReference>
<dbReference type="EMBL" id="JAFKDB010000008">
    <property type="protein sequence ID" value="MBN7769146.1"/>
    <property type="molecule type" value="Genomic_DNA"/>
</dbReference>
<evidence type="ECO:0000313" key="3">
    <source>
        <dbReference type="EMBL" id="MBN7769146.1"/>
    </source>
</evidence>
<dbReference type="InterPro" id="IPR013815">
    <property type="entry name" value="ATP_grasp_subdomain_1"/>
</dbReference>
<keyword evidence="4" id="KW-1185">Reference proteome</keyword>
<dbReference type="Gene3D" id="3.30.470.20">
    <property type="entry name" value="ATP-grasp fold, B domain"/>
    <property type="match status" value="1"/>
</dbReference>
<dbReference type="Gene3D" id="3.40.50.720">
    <property type="entry name" value="NAD(P)-binding Rossmann-like Domain"/>
    <property type="match status" value="1"/>
</dbReference>
<dbReference type="Proteomes" id="UP000664344">
    <property type="component" value="Unassembled WGS sequence"/>
</dbReference>
<evidence type="ECO:0000259" key="2">
    <source>
        <dbReference type="PROSITE" id="PS50975"/>
    </source>
</evidence>
<dbReference type="Pfam" id="PF13607">
    <property type="entry name" value="Succ_CoA_lig"/>
    <property type="match status" value="1"/>
</dbReference>
<accession>A0ABS3BE31</accession>
<dbReference type="PANTHER" id="PTHR42793:SF4">
    <property type="entry name" value="BLL6376 PROTEIN"/>
    <property type="match status" value="1"/>
</dbReference>
<evidence type="ECO:0000313" key="4">
    <source>
        <dbReference type="Proteomes" id="UP000664344"/>
    </source>
</evidence>
<dbReference type="SUPFAM" id="SSF51735">
    <property type="entry name" value="NAD(P)-binding Rossmann-fold domains"/>
    <property type="match status" value="1"/>
</dbReference>
<proteinExistence type="predicted"/>
<dbReference type="InterPro" id="IPR032875">
    <property type="entry name" value="Succ_CoA_lig_flav_dom"/>
</dbReference>
<dbReference type="SMART" id="SM00881">
    <property type="entry name" value="CoA_binding"/>
    <property type="match status" value="1"/>
</dbReference>
<keyword evidence="1" id="KW-0547">Nucleotide-binding</keyword>
<name>A0ABS3BE31_9GAMM</name>
<dbReference type="SUPFAM" id="SSF56059">
    <property type="entry name" value="Glutathione synthetase ATP-binding domain-like"/>
    <property type="match status" value="1"/>
</dbReference>
<dbReference type="PANTHER" id="PTHR42793">
    <property type="entry name" value="COA BINDING DOMAIN CONTAINING PROTEIN"/>
    <property type="match status" value="1"/>
</dbReference>
<organism evidence="3 4">
    <name type="scientific">Marinobacter daepoensis</name>
    <dbReference type="NCBI Taxonomy" id="262077"/>
    <lineage>
        <taxon>Bacteria</taxon>
        <taxon>Pseudomonadati</taxon>
        <taxon>Pseudomonadota</taxon>
        <taxon>Gammaproteobacteria</taxon>
        <taxon>Pseudomonadales</taxon>
        <taxon>Marinobacteraceae</taxon>
        <taxon>Marinobacter</taxon>
    </lineage>
</organism>
<dbReference type="Pfam" id="PF13549">
    <property type="entry name" value="ATP-grasp_5"/>
    <property type="match status" value="1"/>
</dbReference>
<dbReference type="Gene3D" id="3.40.50.261">
    <property type="entry name" value="Succinyl-CoA synthetase domains"/>
    <property type="match status" value="2"/>
</dbReference>
<evidence type="ECO:0000256" key="1">
    <source>
        <dbReference type="PROSITE-ProRule" id="PRU00409"/>
    </source>
</evidence>